<dbReference type="Proteomes" id="UP001180020">
    <property type="component" value="Unassembled WGS sequence"/>
</dbReference>
<name>A0AAV9DIT9_ACOCL</name>
<accession>A0AAV9DIT9</accession>
<proteinExistence type="predicted"/>
<gene>
    <name evidence="1" type="ORF">QJS10_CPB13g00989</name>
</gene>
<sequence>MVTKGGGRAVGGGLRDGGGGAHVEAGVAMHARGGGGEAEHETGMSGLDHCMIFDEYFVSYVTTSSNQGFLHSSVVESLLSMGR</sequence>
<comment type="caution">
    <text evidence="1">The sequence shown here is derived from an EMBL/GenBank/DDBJ whole genome shotgun (WGS) entry which is preliminary data.</text>
</comment>
<reference evidence="1" key="1">
    <citation type="journal article" date="2023" name="Nat. Commun.">
        <title>Diploid and tetraploid genomes of Acorus and the evolution of monocots.</title>
        <authorList>
            <person name="Ma L."/>
            <person name="Liu K.W."/>
            <person name="Li Z."/>
            <person name="Hsiao Y.Y."/>
            <person name="Qi Y."/>
            <person name="Fu T."/>
            <person name="Tang G.D."/>
            <person name="Zhang D."/>
            <person name="Sun W.H."/>
            <person name="Liu D.K."/>
            <person name="Li Y."/>
            <person name="Chen G.Z."/>
            <person name="Liu X.D."/>
            <person name="Liao X.Y."/>
            <person name="Jiang Y.T."/>
            <person name="Yu X."/>
            <person name="Hao Y."/>
            <person name="Huang J."/>
            <person name="Zhao X.W."/>
            <person name="Ke S."/>
            <person name="Chen Y.Y."/>
            <person name="Wu W.L."/>
            <person name="Hsu J.L."/>
            <person name="Lin Y.F."/>
            <person name="Huang M.D."/>
            <person name="Li C.Y."/>
            <person name="Huang L."/>
            <person name="Wang Z.W."/>
            <person name="Zhao X."/>
            <person name="Zhong W.Y."/>
            <person name="Peng D.H."/>
            <person name="Ahmad S."/>
            <person name="Lan S."/>
            <person name="Zhang J.S."/>
            <person name="Tsai W.C."/>
            <person name="Van de Peer Y."/>
            <person name="Liu Z.J."/>
        </authorList>
    </citation>
    <scope>NUCLEOTIDE SEQUENCE</scope>
    <source>
        <strain evidence="1">CP</strain>
    </source>
</reference>
<protein>
    <submittedName>
        <fullName evidence="1">Uncharacterized protein</fullName>
    </submittedName>
</protein>
<reference evidence="1" key="2">
    <citation type="submission" date="2023-06" db="EMBL/GenBank/DDBJ databases">
        <authorList>
            <person name="Ma L."/>
            <person name="Liu K.-W."/>
            <person name="Li Z."/>
            <person name="Hsiao Y.-Y."/>
            <person name="Qi Y."/>
            <person name="Fu T."/>
            <person name="Tang G."/>
            <person name="Zhang D."/>
            <person name="Sun W.-H."/>
            <person name="Liu D.-K."/>
            <person name="Li Y."/>
            <person name="Chen G.-Z."/>
            <person name="Liu X.-D."/>
            <person name="Liao X.-Y."/>
            <person name="Jiang Y.-T."/>
            <person name="Yu X."/>
            <person name="Hao Y."/>
            <person name="Huang J."/>
            <person name="Zhao X.-W."/>
            <person name="Ke S."/>
            <person name="Chen Y.-Y."/>
            <person name="Wu W.-L."/>
            <person name="Hsu J.-L."/>
            <person name="Lin Y.-F."/>
            <person name="Huang M.-D."/>
            <person name="Li C.-Y."/>
            <person name="Huang L."/>
            <person name="Wang Z.-W."/>
            <person name="Zhao X."/>
            <person name="Zhong W.-Y."/>
            <person name="Peng D.-H."/>
            <person name="Ahmad S."/>
            <person name="Lan S."/>
            <person name="Zhang J.-S."/>
            <person name="Tsai W.-C."/>
            <person name="Van De Peer Y."/>
            <person name="Liu Z.-J."/>
        </authorList>
    </citation>
    <scope>NUCLEOTIDE SEQUENCE</scope>
    <source>
        <strain evidence="1">CP</strain>
        <tissue evidence="1">Leaves</tissue>
    </source>
</reference>
<organism evidence="1 2">
    <name type="scientific">Acorus calamus</name>
    <name type="common">Sweet flag</name>
    <dbReference type="NCBI Taxonomy" id="4465"/>
    <lineage>
        <taxon>Eukaryota</taxon>
        <taxon>Viridiplantae</taxon>
        <taxon>Streptophyta</taxon>
        <taxon>Embryophyta</taxon>
        <taxon>Tracheophyta</taxon>
        <taxon>Spermatophyta</taxon>
        <taxon>Magnoliopsida</taxon>
        <taxon>Liliopsida</taxon>
        <taxon>Acoraceae</taxon>
        <taxon>Acorus</taxon>
    </lineage>
</organism>
<evidence type="ECO:0000313" key="2">
    <source>
        <dbReference type="Proteomes" id="UP001180020"/>
    </source>
</evidence>
<keyword evidence="2" id="KW-1185">Reference proteome</keyword>
<dbReference type="EMBL" id="JAUJYO010000013">
    <property type="protein sequence ID" value="KAK1300082.1"/>
    <property type="molecule type" value="Genomic_DNA"/>
</dbReference>
<dbReference type="AlphaFoldDB" id="A0AAV9DIT9"/>
<evidence type="ECO:0000313" key="1">
    <source>
        <dbReference type="EMBL" id="KAK1300082.1"/>
    </source>
</evidence>